<name>A0A9K3IJ97_HELAN</name>
<keyword evidence="1" id="KW-1133">Transmembrane helix</keyword>
<reference evidence="2" key="2">
    <citation type="submission" date="2020-06" db="EMBL/GenBank/DDBJ databases">
        <title>Helianthus annuus Genome sequencing and assembly Release 2.</title>
        <authorList>
            <person name="Gouzy J."/>
            <person name="Langlade N."/>
            <person name="Munos S."/>
        </authorList>
    </citation>
    <scope>NUCLEOTIDE SEQUENCE</scope>
    <source>
        <tissue evidence="2">Leaves</tissue>
    </source>
</reference>
<keyword evidence="1" id="KW-0812">Transmembrane</keyword>
<comment type="caution">
    <text evidence="2">The sequence shown here is derived from an EMBL/GenBank/DDBJ whole genome shotgun (WGS) entry which is preliminary data.</text>
</comment>
<sequence length="81" mass="9124">MLHCIDYCKKIICLWIATGSISSLLCVYTDTIGYAMGSSRPKFNWKIQTSWSGDVGVDETRVEPNEIDLVMTQNGCQDQML</sequence>
<evidence type="ECO:0000313" key="3">
    <source>
        <dbReference type="Proteomes" id="UP000215914"/>
    </source>
</evidence>
<organism evidence="2 3">
    <name type="scientific">Helianthus annuus</name>
    <name type="common">Common sunflower</name>
    <dbReference type="NCBI Taxonomy" id="4232"/>
    <lineage>
        <taxon>Eukaryota</taxon>
        <taxon>Viridiplantae</taxon>
        <taxon>Streptophyta</taxon>
        <taxon>Embryophyta</taxon>
        <taxon>Tracheophyta</taxon>
        <taxon>Spermatophyta</taxon>
        <taxon>Magnoliopsida</taxon>
        <taxon>eudicotyledons</taxon>
        <taxon>Gunneridae</taxon>
        <taxon>Pentapetalae</taxon>
        <taxon>asterids</taxon>
        <taxon>campanulids</taxon>
        <taxon>Asterales</taxon>
        <taxon>Asteraceae</taxon>
        <taxon>Asteroideae</taxon>
        <taxon>Heliantheae alliance</taxon>
        <taxon>Heliantheae</taxon>
        <taxon>Helianthus</taxon>
    </lineage>
</organism>
<feature type="transmembrane region" description="Helical" evidence="1">
    <location>
        <begin position="12"/>
        <end position="36"/>
    </location>
</feature>
<keyword evidence="1" id="KW-0472">Membrane</keyword>
<proteinExistence type="predicted"/>
<keyword evidence="3" id="KW-1185">Reference proteome</keyword>
<accession>A0A9K3IJ97</accession>
<evidence type="ECO:0000256" key="1">
    <source>
        <dbReference type="SAM" id="Phobius"/>
    </source>
</evidence>
<evidence type="ECO:0000313" key="2">
    <source>
        <dbReference type="EMBL" id="KAF5797515.1"/>
    </source>
</evidence>
<dbReference type="AlphaFoldDB" id="A0A9K3IJ97"/>
<dbReference type="EMBL" id="MNCJ02000322">
    <property type="protein sequence ID" value="KAF5797515.1"/>
    <property type="molecule type" value="Genomic_DNA"/>
</dbReference>
<reference evidence="2" key="1">
    <citation type="journal article" date="2017" name="Nature">
        <title>The sunflower genome provides insights into oil metabolism, flowering and Asterid evolution.</title>
        <authorList>
            <person name="Badouin H."/>
            <person name="Gouzy J."/>
            <person name="Grassa C.J."/>
            <person name="Murat F."/>
            <person name="Staton S.E."/>
            <person name="Cottret L."/>
            <person name="Lelandais-Briere C."/>
            <person name="Owens G.L."/>
            <person name="Carrere S."/>
            <person name="Mayjonade B."/>
            <person name="Legrand L."/>
            <person name="Gill N."/>
            <person name="Kane N.C."/>
            <person name="Bowers J.E."/>
            <person name="Hubner S."/>
            <person name="Bellec A."/>
            <person name="Berard A."/>
            <person name="Berges H."/>
            <person name="Blanchet N."/>
            <person name="Boniface M.C."/>
            <person name="Brunel D."/>
            <person name="Catrice O."/>
            <person name="Chaidir N."/>
            <person name="Claudel C."/>
            <person name="Donnadieu C."/>
            <person name="Faraut T."/>
            <person name="Fievet G."/>
            <person name="Helmstetter N."/>
            <person name="King M."/>
            <person name="Knapp S.J."/>
            <person name="Lai Z."/>
            <person name="Le Paslier M.C."/>
            <person name="Lippi Y."/>
            <person name="Lorenzon L."/>
            <person name="Mandel J.R."/>
            <person name="Marage G."/>
            <person name="Marchand G."/>
            <person name="Marquand E."/>
            <person name="Bret-Mestries E."/>
            <person name="Morien E."/>
            <person name="Nambeesan S."/>
            <person name="Nguyen T."/>
            <person name="Pegot-Espagnet P."/>
            <person name="Pouilly N."/>
            <person name="Raftis F."/>
            <person name="Sallet E."/>
            <person name="Schiex T."/>
            <person name="Thomas J."/>
            <person name="Vandecasteele C."/>
            <person name="Vares D."/>
            <person name="Vear F."/>
            <person name="Vautrin S."/>
            <person name="Crespi M."/>
            <person name="Mangin B."/>
            <person name="Burke J.M."/>
            <person name="Salse J."/>
            <person name="Munos S."/>
            <person name="Vincourt P."/>
            <person name="Rieseberg L.H."/>
            <person name="Langlade N.B."/>
        </authorList>
    </citation>
    <scope>NUCLEOTIDE SEQUENCE</scope>
    <source>
        <tissue evidence="2">Leaves</tissue>
    </source>
</reference>
<dbReference type="Proteomes" id="UP000215914">
    <property type="component" value="Unassembled WGS sequence"/>
</dbReference>
<protein>
    <submittedName>
        <fullName evidence="2">Uncharacterized protein</fullName>
    </submittedName>
</protein>
<gene>
    <name evidence="2" type="ORF">HanXRQr2_Chr07g0281531</name>
</gene>
<dbReference type="Gramene" id="mRNA:HanXRQr2_Chr07g0281531">
    <property type="protein sequence ID" value="CDS:HanXRQr2_Chr07g0281531.1"/>
    <property type="gene ID" value="HanXRQr2_Chr07g0281531"/>
</dbReference>